<keyword evidence="2" id="KW-1133">Transmembrane helix</keyword>
<feature type="transmembrane region" description="Helical" evidence="2">
    <location>
        <begin position="21"/>
        <end position="39"/>
    </location>
</feature>
<proteinExistence type="predicted"/>
<name>A0A261Y268_9FUNG</name>
<evidence type="ECO:0000256" key="2">
    <source>
        <dbReference type="SAM" id="Phobius"/>
    </source>
</evidence>
<keyword evidence="2" id="KW-0812">Transmembrane</keyword>
<reference evidence="3 4" key="1">
    <citation type="journal article" date="2017" name="Mycologia">
        <title>Bifiguratus adelaidae, gen. et sp. nov., a new member of Mucoromycotina in endophytic and soil-dwelling habitats.</title>
        <authorList>
            <person name="Torres-Cruz T.J."/>
            <person name="Billingsley Tobias T.L."/>
            <person name="Almatruk M."/>
            <person name="Hesse C."/>
            <person name="Kuske C.R."/>
            <person name="Desiro A."/>
            <person name="Benucci G.M."/>
            <person name="Bonito G."/>
            <person name="Stajich J.E."/>
            <person name="Dunlap C."/>
            <person name="Arnold A.E."/>
            <person name="Porras-Alfaro A."/>
        </authorList>
    </citation>
    <scope>NUCLEOTIDE SEQUENCE [LARGE SCALE GENOMIC DNA]</scope>
    <source>
        <strain evidence="3 4">AZ0501</strain>
    </source>
</reference>
<evidence type="ECO:0000256" key="1">
    <source>
        <dbReference type="SAM" id="MobiDB-lite"/>
    </source>
</evidence>
<evidence type="ECO:0000313" key="3">
    <source>
        <dbReference type="EMBL" id="OZJ04700.1"/>
    </source>
</evidence>
<feature type="region of interest" description="Disordered" evidence="1">
    <location>
        <begin position="131"/>
        <end position="176"/>
    </location>
</feature>
<organism evidence="3 4">
    <name type="scientific">Bifiguratus adelaidae</name>
    <dbReference type="NCBI Taxonomy" id="1938954"/>
    <lineage>
        <taxon>Eukaryota</taxon>
        <taxon>Fungi</taxon>
        <taxon>Fungi incertae sedis</taxon>
        <taxon>Mucoromycota</taxon>
        <taxon>Mucoromycotina</taxon>
        <taxon>Endogonomycetes</taxon>
        <taxon>Endogonales</taxon>
        <taxon>Endogonales incertae sedis</taxon>
        <taxon>Bifiguratus</taxon>
    </lineage>
</organism>
<accession>A0A261Y268</accession>
<comment type="caution">
    <text evidence="3">The sequence shown here is derived from an EMBL/GenBank/DDBJ whole genome shotgun (WGS) entry which is preliminary data.</text>
</comment>
<gene>
    <name evidence="3" type="ORF">BZG36_02536</name>
</gene>
<dbReference type="AlphaFoldDB" id="A0A261Y268"/>
<keyword evidence="4" id="KW-1185">Reference proteome</keyword>
<dbReference type="PROSITE" id="PS51257">
    <property type="entry name" value="PROKAR_LIPOPROTEIN"/>
    <property type="match status" value="1"/>
</dbReference>
<keyword evidence="2" id="KW-0472">Membrane</keyword>
<dbReference type="EMBL" id="MVBO01000032">
    <property type="protein sequence ID" value="OZJ04700.1"/>
    <property type="molecule type" value="Genomic_DNA"/>
</dbReference>
<protein>
    <submittedName>
        <fullName evidence="3">Uncharacterized protein</fullName>
    </submittedName>
</protein>
<dbReference type="Proteomes" id="UP000242875">
    <property type="component" value="Unassembled WGS sequence"/>
</dbReference>
<feature type="compositionally biased region" description="Pro residues" evidence="1">
    <location>
        <begin position="167"/>
        <end position="176"/>
    </location>
</feature>
<sequence>MKEYNLFKHQRYPPWHRRANQVFFLIVLACLVLPILYATKKKPRPFVILIVYLLLFFIYISYWVWLRFFYQRQAEALARQNSARWPDAEHSLSPVPILPDTTSSEPFPTYSDLRRQWTQERMHNAIPLVVPATPPPNHANPNATPSADPLTLPPPMYVPLQDGSLPPLQPPAYHPS</sequence>
<feature type="transmembrane region" description="Helical" evidence="2">
    <location>
        <begin position="45"/>
        <end position="65"/>
    </location>
</feature>
<evidence type="ECO:0000313" key="4">
    <source>
        <dbReference type="Proteomes" id="UP000242875"/>
    </source>
</evidence>